<protein>
    <submittedName>
        <fullName evidence="1">Uncharacterized protein</fullName>
    </submittedName>
</protein>
<organism evidence="1 2">
    <name type="scientific">Parelaphostrongylus tenuis</name>
    <name type="common">Meningeal worm</name>
    <dbReference type="NCBI Taxonomy" id="148309"/>
    <lineage>
        <taxon>Eukaryota</taxon>
        <taxon>Metazoa</taxon>
        <taxon>Ecdysozoa</taxon>
        <taxon>Nematoda</taxon>
        <taxon>Chromadorea</taxon>
        <taxon>Rhabditida</taxon>
        <taxon>Rhabditina</taxon>
        <taxon>Rhabditomorpha</taxon>
        <taxon>Strongyloidea</taxon>
        <taxon>Metastrongylidae</taxon>
        <taxon>Parelaphostrongylus</taxon>
    </lineage>
</organism>
<dbReference type="Proteomes" id="UP001196413">
    <property type="component" value="Unassembled WGS sequence"/>
</dbReference>
<dbReference type="EMBL" id="JAHQIW010005443">
    <property type="protein sequence ID" value="KAJ1366017.1"/>
    <property type="molecule type" value="Genomic_DNA"/>
</dbReference>
<dbReference type="AlphaFoldDB" id="A0AAD5QY59"/>
<gene>
    <name evidence="1" type="ORF">KIN20_026527</name>
</gene>
<sequence>MDGSECGVSLHCVLKVLRSDLNRGKHPTLSFTFRIVEAYLPRNQNYSFLGRIVACERYEATTATPQRFVTNLIEPQLNFTAVA</sequence>
<name>A0AAD5QY59_PARTN</name>
<evidence type="ECO:0000313" key="1">
    <source>
        <dbReference type="EMBL" id="KAJ1366017.1"/>
    </source>
</evidence>
<accession>A0AAD5QY59</accession>
<reference evidence="1" key="1">
    <citation type="submission" date="2021-06" db="EMBL/GenBank/DDBJ databases">
        <title>Parelaphostrongylus tenuis whole genome reference sequence.</title>
        <authorList>
            <person name="Garwood T.J."/>
            <person name="Larsen P.A."/>
            <person name="Fountain-Jones N.M."/>
            <person name="Garbe J.R."/>
            <person name="Macchietto M.G."/>
            <person name="Kania S.A."/>
            <person name="Gerhold R.W."/>
            <person name="Richards J.E."/>
            <person name="Wolf T.M."/>
        </authorList>
    </citation>
    <scope>NUCLEOTIDE SEQUENCE</scope>
    <source>
        <strain evidence="1">MNPRO001-30</strain>
        <tissue evidence="1">Meninges</tissue>
    </source>
</reference>
<comment type="caution">
    <text evidence="1">The sequence shown here is derived from an EMBL/GenBank/DDBJ whole genome shotgun (WGS) entry which is preliminary data.</text>
</comment>
<keyword evidence="2" id="KW-1185">Reference proteome</keyword>
<evidence type="ECO:0000313" key="2">
    <source>
        <dbReference type="Proteomes" id="UP001196413"/>
    </source>
</evidence>
<proteinExistence type="predicted"/>